<proteinExistence type="predicted"/>
<name>A0A1I0HRP1_9RHOB</name>
<keyword evidence="3" id="KW-1185">Reference proteome</keyword>
<evidence type="ECO:0000256" key="1">
    <source>
        <dbReference type="SAM" id="MobiDB-lite"/>
    </source>
</evidence>
<dbReference type="AlphaFoldDB" id="A0A1I0HRP1"/>
<protein>
    <submittedName>
        <fullName evidence="2">Uncharacterized protein</fullName>
    </submittedName>
</protein>
<accession>A0A1I0HRP1</accession>
<dbReference type="EMBL" id="FOHO01000012">
    <property type="protein sequence ID" value="SET85847.1"/>
    <property type="molecule type" value="Genomic_DNA"/>
</dbReference>
<feature type="region of interest" description="Disordered" evidence="1">
    <location>
        <begin position="25"/>
        <end position="52"/>
    </location>
</feature>
<gene>
    <name evidence="2" type="ORF">SAMN04489858_11252</name>
</gene>
<organism evidence="2 3">
    <name type="scientific">Paracoccus homiensis</name>
    <dbReference type="NCBI Taxonomy" id="364199"/>
    <lineage>
        <taxon>Bacteria</taxon>
        <taxon>Pseudomonadati</taxon>
        <taxon>Pseudomonadota</taxon>
        <taxon>Alphaproteobacteria</taxon>
        <taxon>Rhodobacterales</taxon>
        <taxon>Paracoccaceae</taxon>
        <taxon>Paracoccus</taxon>
    </lineage>
</organism>
<dbReference type="Proteomes" id="UP000199180">
    <property type="component" value="Unassembled WGS sequence"/>
</dbReference>
<sequence>MPFGRQSGEGAALPAALGLTVKAREGGVVRPAGEAKDTARLDDDAHRAALGH</sequence>
<dbReference type="STRING" id="364199.SAMN04489858_11252"/>
<reference evidence="2 3" key="1">
    <citation type="submission" date="2016-10" db="EMBL/GenBank/DDBJ databases">
        <authorList>
            <person name="de Groot N.N."/>
        </authorList>
    </citation>
    <scope>NUCLEOTIDE SEQUENCE [LARGE SCALE GENOMIC DNA]</scope>
    <source>
        <strain evidence="2 3">DSM 17862</strain>
    </source>
</reference>
<evidence type="ECO:0000313" key="2">
    <source>
        <dbReference type="EMBL" id="SET85847.1"/>
    </source>
</evidence>
<evidence type="ECO:0000313" key="3">
    <source>
        <dbReference type="Proteomes" id="UP000199180"/>
    </source>
</evidence>